<feature type="domain" description="Xylanolytic transcriptional activator regulatory" evidence="7">
    <location>
        <begin position="333"/>
        <end position="415"/>
    </location>
</feature>
<evidence type="ECO:0000256" key="4">
    <source>
        <dbReference type="ARBA" id="ARBA00023163"/>
    </source>
</evidence>
<keyword evidence="3" id="KW-0238">DNA-binding</keyword>
<dbReference type="InterPro" id="IPR007219">
    <property type="entry name" value="XnlR_reg_dom"/>
</dbReference>
<dbReference type="KEGG" id="ker:91099485"/>
<dbReference type="CDD" id="cd00067">
    <property type="entry name" value="GAL4"/>
    <property type="match status" value="1"/>
</dbReference>
<evidence type="ECO:0000256" key="2">
    <source>
        <dbReference type="ARBA" id="ARBA00023015"/>
    </source>
</evidence>
<evidence type="ECO:0000256" key="5">
    <source>
        <dbReference type="ARBA" id="ARBA00023242"/>
    </source>
</evidence>
<dbReference type="GO" id="GO:0000981">
    <property type="term" value="F:DNA-binding transcription factor activity, RNA polymerase II-specific"/>
    <property type="evidence" value="ECO:0007669"/>
    <property type="project" value="InterPro"/>
</dbReference>
<dbReference type="Proteomes" id="UP001358614">
    <property type="component" value="Chromosome 1"/>
</dbReference>
<dbReference type="GO" id="GO:0006351">
    <property type="term" value="P:DNA-templated transcription"/>
    <property type="evidence" value="ECO:0007669"/>
    <property type="project" value="InterPro"/>
</dbReference>
<proteinExistence type="predicted"/>
<dbReference type="Pfam" id="PF04082">
    <property type="entry name" value="Fungal_trans"/>
    <property type="match status" value="1"/>
</dbReference>
<sequence>MAESYKSGSVDTLGGYPSLQANKAGPSTPRTSRACSSCSQQKLKCSGAKPLRGRMRGKRKVPDPTSITELSLGILSKGDSYGMLPPEKPTMDYVRWKRNTTISGTVPTNSTIWKKHLAAGPHKLHNLIGKRLRSEMEDRPETEPLVAEKRIDAPDPQAPADVVDRLTSLPLPGDRNPLAVLAEASAAVSAGKGDIEPLIVPSALMSGERDGYYAPLHRTLKDEAPHIMTFISATEAENLFDLYFTYLHPHLPLLDMTHSSPSIVARRNNFLFNAICCASAKARDPVLWTRLSEFARYEMERLPKEKNIDVVQGHLIYTMWNLHRPKHFELDMTWLRVGIAVRTAMDINLHRVALSSQAREGLPEWVLRAIVRTWLGVYIVDRTMSAQFGKSPTMCDEHSIQAYITLLRPSPQADSCSSSREDLWMAALAEWTQPFAQVVEKHRSEVIENTSDSSNNGSSSTTQSAQGAFLTSATNHKAVQQFYEWRQQAEVSIRTCDQNDYGFMGSNQRSSKTRPASLFLPFTMANIRLYQQYADLVVHSFSLERLAGSSRGDLTVTVIELQSAAIQLIQTYHASFDAIAHTRHGCPDTLHNFVIYAAVSLLRILRPRFPVPSSSDSINSHGVFLQQLLAAKRAAFGNENVTGEARALAFGPLLMQERRNHTEDICSASVYHTTNVGDSGQKVDEVENHPIWPPLPNNTINPLDAYLETLFPSFDDVSNLMFSSHRGSNEQDWVLPS</sequence>
<feature type="region of interest" description="Disordered" evidence="6">
    <location>
        <begin position="446"/>
        <end position="466"/>
    </location>
</feature>
<evidence type="ECO:0000313" key="9">
    <source>
        <dbReference type="Proteomes" id="UP001358614"/>
    </source>
</evidence>
<dbReference type="CDD" id="cd12148">
    <property type="entry name" value="fungal_TF_MHR"/>
    <property type="match status" value="1"/>
</dbReference>
<organism evidence="8 9">
    <name type="scientific">Kwoniella europaea PYCC6329</name>
    <dbReference type="NCBI Taxonomy" id="1423913"/>
    <lineage>
        <taxon>Eukaryota</taxon>
        <taxon>Fungi</taxon>
        <taxon>Dikarya</taxon>
        <taxon>Basidiomycota</taxon>
        <taxon>Agaricomycotina</taxon>
        <taxon>Tremellomycetes</taxon>
        <taxon>Tremellales</taxon>
        <taxon>Cryptococcaceae</taxon>
        <taxon>Kwoniella</taxon>
    </lineage>
</organism>
<feature type="compositionally biased region" description="Polar residues" evidence="6">
    <location>
        <begin position="1"/>
        <end position="10"/>
    </location>
</feature>
<dbReference type="EMBL" id="CP144089">
    <property type="protein sequence ID" value="WWD02641.1"/>
    <property type="molecule type" value="Genomic_DNA"/>
</dbReference>
<evidence type="ECO:0000256" key="1">
    <source>
        <dbReference type="ARBA" id="ARBA00004123"/>
    </source>
</evidence>
<dbReference type="AlphaFoldDB" id="A0AAX4K888"/>
<dbReference type="InterPro" id="IPR001138">
    <property type="entry name" value="Zn2Cys6_DnaBD"/>
</dbReference>
<dbReference type="SMART" id="SM00906">
    <property type="entry name" value="Fungal_trans"/>
    <property type="match status" value="1"/>
</dbReference>
<reference evidence="8 9" key="1">
    <citation type="submission" date="2024-01" db="EMBL/GenBank/DDBJ databases">
        <title>Comparative genomics of Cryptococcus and Kwoniella reveals pathogenesis evolution and contrasting modes of karyotype evolution via chromosome fusion or intercentromeric recombination.</title>
        <authorList>
            <person name="Coelho M.A."/>
            <person name="David-Palma M."/>
            <person name="Shea T."/>
            <person name="Bowers K."/>
            <person name="McGinley-Smith S."/>
            <person name="Mohammad A.W."/>
            <person name="Gnirke A."/>
            <person name="Yurkov A.M."/>
            <person name="Nowrousian M."/>
            <person name="Sun S."/>
            <person name="Cuomo C.A."/>
            <person name="Heitman J."/>
        </authorList>
    </citation>
    <scope>NUCLEOTIDE SEQUENCE [LARGE SCALE GENOMIC DNA]</scope>
    <source>
        <strain evidence="8 9">PYCC6329</strain>
    </source>
</reference>
<accession>A0AAX4K888</accession>
<dbReference type="PANTHER" id="PTHR31845:SF17">
    <property type="entry name" value="ZN(II)2CYS6 TRANSCRIPTION FACTOR (EUROFUNG)"/>
    <property type="match status" value="1"/>
</dbReference>
<dbReference type="GO" id="GO:0000976">
    <property type="term" value="F:transcription cis-regulatory region binding"/>
    <property type="evidence" value="ECO:0007669"/>
    <property type="project" value="TreeGrafter"/>
</dbReference>
<keyword evidence="2" id="KW-0805">Transcription regulation</keyword>
<evidence type="ECO:0000259" key="7">
    <source>
        <dbReference type="SMART" id="SM00906"/>
    </source>
</evidence>
<evidence type="ECO:0000256" key="6">
    <source>
        <dbReference type="SAM" id="MobiDB-lite"/>
    </source>
</evidence>
<dbReference type="RefSeq" id="XP_066080608.1">
    <property type="nucleotide sequence ID" value="XM_066224511.1"/>
</dbReference>
<dbReference type="PANTHER" id="PTHR31845">
    <property type="entry name" value="FINGER DOMAIN PROTEIN, PUTATIVE-RELATED"/>
    <property type="match status" value="1"/>
</dbReference>
<evidence type="ECO:0000256" key="3">
    <source>
        <dbReference type="ARBA" id="ARBA00023125"/>
    </source>
</evidence>
<name>A0AAX4K888_9TREE</name>
<dbReference type="GeneID" id="91099485"/>
<keyword evidence="5" id="KW-0539">Nucleus</keyword>
<keyword evidence="4" id="KW-0804">Transcription</keyword>
<protein>
    <recommendedName>
        <fullName evidence="7">Xylanolytic transcriptional activator regulatory domain-containing protein</fullName>
    </recommendedName>
</protein>
<comment type="subcellular location">
    <subcellularLocation>
        <location evidence="1">Nucleus</location>
    </subcellularLocation>
</comment>
<dbReference type="GO" id="GO:0005634">
    <property type="term" value="C:nucleus"/>
    <property type="evidence" value="ECO:0007669"/>
    <property type="project" value="UniProtKB-SubCell"/>
</dbReference>
<feature type="region of interest" description="Disordered" evidence="6">
    <location>
        <begin position="1"/>
        <end position="35"/>
    </location>
</feature>
<dbReference type="InterPro" id="IPR051089">
    <property type="entry name" value="prtT"/>
</dbReference>
<dbReference type="GO" id="GO:0008270">
    <property type="term" value="F:zinc ion binding"/>
    <property type="evidence" value="ECO:0007669"/>
    <property type="project" value="InterPro"/>
</dbReference>
<feature type="compositionally biased region" description="Low complexity" evidence="6">
    <location>
        <begin position="453"/>
        <end position="466"/>
    </location>
</feature>
<evidence type="ECO:0000313" key="8">
    <source>
        <dbReference type="EMBL" id="WWD02641.1"/>
    </source>
</evidence>
<keyword evidence="9" id="KW-1185">Reference proteome</keyword>
<gene>
    <name evidence="8" type="ORF">V865_000681</name>
</gene>